<reference evidence="4" key="1">
    <citation type="submission" date="2015-03" db="EMBL/GenBank/DDBJ databases">
        <authorList>
            <consortium name="Pathogen Informatics"/>
        </authorList>
    </citation>
    <scope>NUCLEOTIDE SEQUENCE [LARGE SCALE GENOMIC DNA]</scope>
    <source>
        <strain evidence="4">A125KOH2</strain>
    </source>
</reference>
<evidence type="ECO:0000313" key="2">
    <source>
        <dbReference type="EMBL" id="CRY67395.1"/>
    </source>
</evidence>
<organism evidence="1 4">
    <name type="scientific">Yersinia pekkanenii</name>
    <dbReference type="NCBI Taxonomy" id="1288385"/>
    <lineage>
        <taxon>Bacteria</taxon>
        <taxon>Pseudomonadati</taxon>
        <taxon>Pseudomonadota</taxon>
        <taxon>Gammaproteobacteria</taxon>
        <taxon>Enterobacterales</taxon>
        <taxon>Yersiniaceae</taxon>
        <taxon>Yersinia</taxon>
    </lineage>
</organism>
<dbReference type="EMBL" id="CWJL01000011">
    <property type="protein sequence ID" value="CRY67395.1"/>
    <property type="molecule type" value="Genomic_DNA"/>
</dbReference>
<name>A0A0T9PSQ2_9GAMM</name>
<reference evidence="2 3" key="3">
    <citation type="submission" date="2015-03" db="EMBL/GenBank/DDBJ databases">
        <authorList>
            <consortium name="Pathogen Informatics"/>
            <person name="Murphy D."/>
        </authorList>
    </citation>
    <scope>NUCLEOTIDE SEQUENCE [LARGE SCALE GENOMIC DNA]</scope>
    <source>
        <strain evidence="2">Type strain: CIP110230</strain>
        <strain evidence="3">type strain: CIP110230</strain>
    </source>
</reference>
<evidence type="ECO:0000313" key="4">
    <source>
        <dbReference type="Proteomes" id="UP000045840"/>
    </source>
</evidence>
<dbReference type="Proteomes" id="UP000044625">
    <property type="component" value="Unassembled WGS sequence"/>
</dbReference>
<evidence type="ECO:0000313" key="1">
    <source>
        <dbReference type="EMBL" id="CNH80029.1"/>
    </source>
</evidence>
<accession>A0A0T9PSQ2</accession>
<sequence>MTVNLCAYHPTSILIVFFPENSKRAPSGALLLLTNPDDAMLDGEDRQKSKASAPGMGLRRLYCLPILSVLSTLSITSERHQAVRSLTYHLFNLAGEPRHPLQWLQPQFAQVNSIPNQPVPVLACRRVR</sequence>
<dbReference type="Proteomes" id="UP000045840">
    <property type="component" value="Unassembled WGS sequence"/>
</dbReference>
<evidence type="ECO:0000313" key="3">
    <source>
        <dbReference type="Proteomes" id="UP000044625"/>
    </source>
</evidence>
<keyword evidence="3" id="KW-1185">Reference proteome</keyword>
<protein>
    <submittedName>
        <fullName evidence="1">Yersinia protein of uncharacterized function (DUF3831)</fullName>
    </submittedName>
</protein>
<gene>
    <name evidence="1" type="ORF">ERS008529_02152</name>
    <name evidence="2" type="ORF">ERS137968_02469</name>
</gene>
<dbReference type="AlphaFoldDB" id="A0A0T9PSQ2"/>
<proteinExistence type="predicted"/>
<reference evidence="1" key="2">
    <citation type="submission" date="2015-03" db="EMBL/GenBank/DDBJ databases">
        <authorList>
            <person name="Murphy D."/>
        </authorList>
    </citation>
    <scope>NUCLEOTIDE SEQUENCE [LARGE SCALE GENOMIC DNA]</scope>
    <source>
        <strain evidence="1">A125KOH2</strain>
    </source>
</reference>
<dbReference type="AntiFam" id="ANF00052">
    <property type="entry name" value="Translation of DNA tandem repeat"/>
</dbReference>
<dbReference type="EMBL" id="CQAZ01000017">
    <property type="protein sequence ID" value="CNH80029.1"/>
    <property type="molecule type" value="Genomic_DNA"/>
</dbReference>